<evidence type="ECO:0000313" key="1">
    <source>
        <dbReference type="EMBL" id="KAK9754685.1"/>
    </source>
</evidence>
<keyword evidence="2" id="KW-1185">Reference proteome</keyword>
<name>A0AAW1N8J4_POPJA</name>
<organism evidence="1 2">
    <name type="scientific">Popillia japonica</name>
    <name type="common">Japanese beetle</name>
    <dbReference type="NCBI Taxonomy" id="7064"/>
    <lineage>
        <taxon>Eukaryota</taxon>
        <taxon>Metazoa</taxon>
        <taxon>Ecdysozoa</taxon>
        <taxon>Arthropoda</taxon>
        <taxon>Hexapoda</taxon>
        <taxon>Insecta</taxon>
        <taxon>Pterygota</taxon>
        <taxon>Neoptera</taxon>
        <taxon>Endopterygota</taxon>
        <taxon>Coleoptera</taxon>
        <taxon>Polyphaga</taxon>
        <taxon>Scarabaeiformia</taxon>
        <taxon>Scarabaeidae</taxon>
        <taxon>Rutelinae</taxon>
        <taxon>Popillia</taxon>
    </lineage>
</organism>
<sequence>MTVEIKDANGNISTIIITYGPNEDDNKENKDKYWKELTEITEGARDGVKIICRERECITTWRRLEEIIIAQTNPAPLFFEIEPYGSREDEESIAQKNKPASVRICFKFTSADTFREPYY</sequence>
<comment type="caution">
    <text evidence="1">The sequence shown here is derived from an EMBL/GenBank/DDBJ whole genome shotgun (WGS) entry which is preliminary data.</text>
</comment>
<protein>
    <submittedName>
        <fullName evidence="1">Uncharacterized protein</fullName>
    </submittedName>
</protein>
<dbReference type="EMBL" id="JASPKY010000006">
    <property type="protein sequence ID" value="KAK9754685.1"/>
    <property type="molecule type" value="Genomic_DNA"/>
</dbReference>
<proteinExistence type="predicted"/>
<dbReference type="AlphaFoldDB" id="A0AAW1N8J4"/>
<evidence type="ECO:0000313" key="2">
    <source>
        <dbReference type="Proteomes" id="UP001458880"/>
    </source>
</evidence>
<gene>
    <name evidence="1" type="ORF">QE152_g1146</name>
</gene>
<accession>A0AAW1N8J4</accession>
<reference evidence="1 2" key="1">
    <citation type="journal article" date="2024" name="BMC Genomics">
        <title>De novo assembly and annotation of Popillia japonica's genome with initial clues to its potential as an invasive pest.</title>
        <authorList>
            <person name="Cucini C."/>
            <person name="Boschi S."/>
            <person name="Funari R."/>
            <person name="Cardaioli E."/>
            <person name="Iannotti N."/>
            <person name="Marturano G."/>
            <person name="Paoli F."/>
            <person name="Bruttini M."/>
            <person name="Carapelli A."/>
            <person name="Frati F."/>
            <person name="Nardi F."/>
        </authorList>
    </citation>
    <scope>NUCLEOTIDE SEQUENCE [LARGE SCALE GENOMIC DNA]</scope>
    <source>
        <strain evidence="1">DMR45628</strain>
    </source>
</reference>
<dbReference type="Proteomes" id="UP001458880">
    <property type="component" value="Unassembled WGS sequence"/>
</dbReference>